<evidence type="ECO:0000313" key="3">
    <source>
        <dbReference type="EMBL" id="KTD27207.1"/>
    </source>
</evidence>
<dbReference type="Proteomes" id="UP000054908">
    <property type="component" value="Unassembled WGS sequence"/>
</dbReference>
<feature type="coiled-coil region" evidence="1">
    <location>
        <begin position="152"/>
        <end position="179"/>
    </location>
</feature>
<feature type="region of interest" description="Disordered" evidence="2">
    <location>
        <begin position="228"/>
        <end position="269"/>
    </location>
</feature>
<keyword evidence="4" id="KW-1185">Reference proteome</keyword>
<accession>A0A0W0W435</accession>
<dbReference type="RefSeq" id="WP_058452223.1">
    <property type="nucleotide sequence ID" value="NZ_CAAAIB010000013.1"/>
</dbReference>
<gene>
    <name evidence="3" type="primary">legC4_2</name>
    <name evidence="3" type="ORF">Lmac_1455</name>
</gene>
<evidence type="ECO:0000256" key="1">
    <source>
        <dbReference type="SAM" id="Coils"/>
    </source>
</evidence>
<organism evidence="3 4">
    <name type="scientific">Legionella maceachernii</name>
    <dbReference type="NCBI Taxonomy" id="466"/>
    <lineage>
        <taxon>Bacteria</taxon>
        <taxon>Pseudomonadati</taxon>
        <taxon>Pseudomonadota</taxon>
        <taxon>Gammaproteobacteria</taxon>
        <taxon>Legionellales</taxon>
        <taxon>Legionellaceae</taxon>
        <taxon>Legionella</taxon>
    </lineage>
</organism>
<evidence type="ECO:0000313" key="4">
    <source>
        <dbReference type="Proteomes" id="UP000054908"/>
    </source>
</evidence>
<evidence type="ECO:0000256" key="2">
    <source>
        <dbReference type="SAM" id="MobiDB-lite"/>
    </source>
</evidence>
<dbReference type="PATRIC" id="fig|466.6.peg.1534"/>
<reference evidence="3 4" key="1">
    <citation type="submission" date="2015-11" db="EMBL/GenBank/DDBJ databases">
        <title>Genomic analysis of 38 Legionella species identifies large and diverse effector repertoires.</title>
        <authorList>
            <person name="Burstein D."/>
            <person name="Amaro F."/>
            <person name="Zusman T."/>
            <person name="Lifshitz Z."/>
            <person name="Cohen O."/>
            <person name="Gilbert J.A."/>
            <person name="Pupko T."/>
            <person name="Shuman H.A."/>
            <person name="Segal G."/>
        </authorList>
    </citation>
    <scope>NUCLEOTIDE SEQUENCE [LARGE SCALE GENOMIC DNA]</scope>
    <source>
        <strain evidence="3 4">PX-1-G2-E2</strain>
    </source>
</reference>
<keyword evidence="1" id="KW-0175">Coiled coil</keyword>
<comment type="caution">
    <text evidence="3">The sequence shown here is derived from an EMBL/GenBank/DDBJ whole genome shotgun (WGS) entry which is preliminary data.</text>
</comment>
<dbReference type="OrthoDB" id="5652557at2"/>
<dbReference type="AlphaFoldDB" id="A0A0W0W435"/>
<proteinExistence type="predicted"/>
<name>A0A0W0W435_9GAMM</name>
<sequence length="605" mass="69759">MAKNTLYNFLDLCVYKNKKLHMGNNVYLIKTQDKTNSPYFRFDLPIEKHIAFSLNDRELTISKHHISIYQDENSENPSLSQFHYSAYFLDQNNQEYVLHVFFNDHNQLTQLPVLSLITGDDKKINLEVDEYLSDQFITLAREKVDPIIAEVQRRKSEKIRQLQIQYEKDEQQASELSKDLRSNRPEYEVVVQRMIKTLNDLNQLFKHDSYNKIAKWLRLLIKPQLPPIKQTEKQATKTNFKKPELPEENTKSPSRSEKKPFKSSSKKSSSDSNIEAILRKSIEKFNILEKDNTRAVSEISDLCTEVNSLLLLSESGTELPKGFITKVNNLQLQINRRGTALLYSLIEHRNFELAKTLTPFHYNLDEKLLIQALEQADEHLLEFLLSCGEYTLDNQPLRIEGQTYKSAVHYCFNTCQKQSMAPCLSTLIRHGASLLGKGANGLPLAHTLLSTPNHPLLPALEANKPSTLQSRYFYVQLANLIQNFLMAGGMDDQRRKMLTKAMESYRETAGSFLLSRDLDKGRGNKLRQTVDQFKEEAKQKCSENVINQLEQELDSVLSNELRGHGSMSRMRRANQIFQAAAKFMQEDKIDTWNGQAADLRKLLGM</sequence>
<protein>
    <submittedName>
        <fullName evidence="3">Coiled-coil-containing protein</fullName>
    </submittedName>
</protein>
<dbReference type="EMBL" id="LNYL01000033">
    <property type="protein sequence ID" value="KTD27207.1"/>
    <property type="molecule type" value="Genomic_DNA"/>
</dbReference>
<feature type="compositionally biased region" description="Basic and acidic residues" evidence="2">
    <location>
        <begin position="230"/>
        <end position="260"/>
    </location>
</feature>